<organism evidence="3 4">
    <name type="scientific">Capsicum annuum</name>
    <name type="common">Capsicum pepper</name>
    <dbReference type="NCBI Taxonomy" id="4072"/>
    <lineage>
        <taxon>Eukaryota</taxon>
        <taxon>Viridiplantae</taxon>
        <taxon>Streptophyta</taxon>
        <taxon>Embryophyta</taxon>
        <taxon>Tracheophyta</taxon>
        <taxon>Spermatophyta</taxon>
        <taxon>Magnoliopsida</taxon>
        <taxon>eudicotyledons</taxon>
        <taxon>Gunneridae</taxon>
        <taxon>Pentapetalae</taxon>
        <taxon>asterids</taxon>
        <taxon>lamiids</taxon>
        <taxon>Solanales</taxon>
        <taxon>Solanaceae</taxon>
        <taxon>Solanoideae</taxon>
        <taxon>Capsiceae</taxon>
        <taxon>Capsicum</taxon>
    </lineage>
</organism>
<dbReference type="PANTHER" id="PTHR31672">
    <property type="entry name" value="BNACNNG10540D PROTEIN"/>
    <property type="match status" value="1"/>
</dbReference>
<feature type="domain" description="F-box associated beta-propeller type 1" evidence="2">
    <location>
        <begin position="127"/>
        <end position="300"/>
    </location>
</feature>
<dbReference type="Pfam" id="PF00646">
    <property type="entry name" value="F-box"/>
    <property type="match status" value="1"/>
</dbReference>
<dbReference type="SUPFAM" id="SSF81383">
    <property type="entry name" value="F-box domain"/>
    <property type="match status" value="1"/>
</dbReference>
<dbReference type="InterPro" id="IPR001810">
    <property type="entry name" value="F-box_dom"/>
</dbReference>
<dbReference type="EMBL" id="AYRZ02000007">
    <property type="protein sequence ID" value="PHT75263.1"/>
    <property type="molecule type" value="Genomic_DNA"/>
</dbReference>
<keyword evidence="4" id="KW-1185">Reference proteome</keyword>
<reference evidence="3 4" key="2">
    <citation type="journal article" date="2017" name="Genome Biol.">
        <title>New reference genome sequences of hot pepper reveal the massive evolution of plant disease-resistance genes by retroduplication.</title>
        <authorList>
            <person name="Kim S."/>
            <person name="Park J."/>
            <person name="Yeom S.I."/>
            <person name="Kim Y.M."/>
            <person name="Seo E."/>
            <person name="Kim K.T."/>
            <person name="Kim M.S."/>
            <person name="Lee J.M."/>
            <person name="Cheong K."/>
            <person name="Shin H.S."/>
            <person name="Kim S.B."/>
            <person name="Han K."/>
            <person name="Lee J."/>
            <person name="Park M."/>
            <person name="Lee H.A."/>
            <person name="Lee H.Y."/>
            <person name="Lee Y."/>
            <person name="Oh S."/>
            <person name="Lee J.H."/>
            <person name="Choi E."/>
            <person name="Choi E."/>
            <person name="Lee S.E."/>
            <person name="Jeon J."/>
            <person name="Kim H."/>
            <person name="Choi G."/>
            <person name="Song H."/>
            <person name="Lee J."/>
            <person name="Lee S.C."/>
            <person name="Kwon J.K."/>
            <person name="Lee H.Y."/>
            <person name="Koo N."/>
            <person name="Hong Y."/>
            <person name="Kim R.W."/>
            <person name="Kang W.H."/>
            <person name="Huh J.H."/>
            <person name="Kang B.C."/>
            <person name="Yang T.J."/>
            <person name="Lee Y.H."/>
            <person name="Bennetzen J.L."/>
            <person name="Choi D."/>
        </authorList>
    </citation>
    <scope>NUCLEOTIDE SEQUENCE [LARGE SCALE GENOMIC DNA]</scope>
    <source>
        <strain evidence="4">cv. CM334</strain>
    </source>
</reference>
<dbReference type="AlphaFoldDB" id="A0A2G2YZW2"/>
<sequence>MSVKVGAKRKHFQIENNGDYNEAKKVSLFTRANLIKCQHLKKKRSVPAKKTRKGKRVVKQIDVDQQATGIHFQEEIIVEILKRLPVQSVLRFKCASKSWDALISDPGFRMKHWSPDSKSEKLLIRQRSLTQRDVNEECSFFGLGYDATSDGYKILKLNITKYPNQSIEILTLKSGSWRKICNHPTIDFPGMGCKLEIYPYPNKIFPFDPLVYVHGAFHWLGHLMVERKVILVSFDISNEVFGDLPLLEEMFVRVPGLSDISISLLDGMLCFHLTDVPLDIFKLWAMKDYGVKESWTVLFTIRVCDLSLVRPRYRFPDGDLLLYAPGELPHQGLNPWSFKFQTFEGKYGCWPQREFIEKGIVYTESLISPKLVI</sequence>
<evidence type="ECO:0000259" key="1">
    <source>
        <dbReference type="Pfam" id="PF00646"/>
    </source>
</evidence>
<dbReference type="Gene3D" id="1.20.1280.50">
    <property type="match status" value="1"/>
</dbReference>
<dbReference type="Proteomes" id="UP000222542">
    <property type="component" value="Unassembled WGS sequence"/>
</dbReference>
<dbReference type="STRING" id="4072.A0A2G2YZW2"/>
<dbReference type="InterPro" id="IPR017451">
    <property type="entry name" value="F-box-assoc_interact_dom"/>
</dbReference>
<dbReference type="CDD" id="cd22157">
    <property type="entry name" value="F-box_AtFBW1-like"/>
    <property type="match status" value="1"/>
</dbReference>
<dbReference type="InterPro" id="IPR006527">
    <property type="entry name" value="F-box-assoc_dom_typ1"/>
</dbReference>
<name>A0A2G2YZW2_CAPAN</name>
<evidence type="ECO:0000313" key="3">
    <source>
        <dbReference type="EMBL" id="PHT75263.1"/>
    </source>
</evidence>
<dbReference type="InterPro" id="IPR036047">
    <property type="entry name" value="F-box-like_dom_sf"/>
</dbReference>
<feature type="domain" description="F-box" evidence="1">
    <location>
        <begin position="74"/>
        <end position="109"/>
    </location>
</feature>
<protein>
    <submittedName>
        <fullName evidence="3">Uncharacterized protein</fullName>
    </submittedName>
</protein>
<dbReference type="InterPro" id="IPR050796">
    <property type="entry name" value="SCF_F-box_component"/>
</dbReference>
<gene>
    <name evidence="3" type="ORF">T459_18785</name>
</gene>
<dbReference type="OMA" id="CASKSWD"/>
<evidence type="ECO:0000313" key="4">
    <source>
        <dbReference type="Proteomes" id="UP000222542"/>
    </source>
</evidence>
<comment type="caution">
    <text evidence="3">The sequence shown here is derived from an EMBL/GenBank/DDBJ whole genome shotgun (WGS) entry which is preliminary data.</text>
</comment>
<accession>A0A2G2YZW2</accession>
<evidence type="ECO:0000259" key="2">
    <source>
        <dbReference type="Pfam" id="PF07734"/>
    </source>
</evidence>
<dbReference type="PANTHER" id="PTHR31672:SF13">
    <property type="entry name" value="F-BOX PROTEIN CPR30-LIKE"/>
    <property type="match status" value="1"/>
</dbReference>
<reference evidence="3 4" key="1">
    <citation type="journal article" date="2014" name="Nat. Genet.">
        <title>Genome sequence of the hot pepper provides insights into the evolution of pungency in Capsicum species.</title>
        <authorList>
            <person name="Kim S."/>
            <person name="Park M."/>
            <person name="Yeom S.I."/>
            <person name="Kim Y.M."/>
            <person name="Lee J.M."/>
            <person name="Lee H.A."/>
            <person name="Seo E."/>
            <person name="Choi J."/>
            <person name="Cheong K."/>
            <person name="Kim K.T."/>
            <person name="Jung K."/>
            <person name="Lee G.W."/>
            <person name="Oh S.K."/>
            <person name="Bae C."/>
            <person name="Kim S.B."/>
            <person name="Lee H.Y."/>
            <person name="Kim S.Y."/>
            <person name="Kim M.S."/>
            <person name="Kang B.C."/>
            <person name="Jo Y.D."/>
            <person name="Yang H.B."/>
            <person name="Jeong H.J."/>
            <person name="Kang W.H."/>
            <person name="Kwon J.K."/>
            <person name="Shin C."/>
            <person name="Lim J.Y."/>
            <person name="Park J.H."/>
            <person name="Huh J.H."/>
            <person name="Kim J.S."/>
            <person name="Kim B.D."/>
            <person name="Cohen O."/>
            <person name="Paran I."/>
            <person name="Suh M.C."/>
            <person name="Lee S.B."/>
            <person name="Kim Y.K."/>
            <person name="Shin Y."/>
            <person name="Noh S.J."/>
            <person name="Park J."/>
            <person name="Seo Y.S."/>
            <person name="Kwon S.Y."/>
            <person name="Kim H.A."/>
            <person name="Park J.M."/>
            <person name="Kim H.J."/>
            <person name="Choi S.B."/>
            <person name="Bosland P.W."/>
            <person name="Reeves G."/>
            <person name="Jo S.H."/>
            <person name="Lee B.W."/>
            <person name="Cho H.T."/>
            <person name="Choi H.S."/>
            <person name="Lee M.S."/>
            <person name="Yu Y."/>
            <person name="Do Choi Y."/>
            <person name="Park B.S."/>
            <person name="van Deynze A."/>
            <person name="Ashrafi H."/>
            <person name="Hill T."/>
            <person name="Kim W.T."/>
            <person name="Pai H.S."/>
            <person name="Ahn H.K."/>
            <person name="Yeam I."/>
            <person name="Giovannoni J.J."/>
            <person name="Rose J.K."/>
            <person name="Sorensen I."/>
            <person name="Lee S.J."/>
            <person name="Kim R.W."/>
            <person name="Choi I.Y."/>
            <person name="Choi B.S."/>
            <person name="Lim J.S."/>
            <person name="Lee Y.H."/>
            <person name="Choi D."/>
        </authorList>
    </citation>
    <scope>NUCLEOTIDE SEQUENCE [LARGE SCALE GENOMIC DNA]</scope>
    <source>
        <strain evidence="4">cv. CM334</strain>
    </source>
</reference>
<dbReference type="NCBIfam" id="TIGR01640">
    <property type="entry name" value="F_box_assoc_1"/>
    <property type="match status" value="1"/>
</dbReference>
<dbReference type="Gramene" id="PHT75263">
    <property type="protein sequence ID" value="PHT75263"/>
    <property type="gene ID" value="T459_18785"/>
</dbReference>
<proteinExistence type="predicted"/>
<dbReference type="Pfam" id="PF07734">
    <property type="entry name" value="FBA_1"/>
    <property type="match status" value="1"/>
</dbReference>